<keyword evidence="10" id="KW-1185">Reference proteome</keyword>
<comment type="subcellular location">
    <subcellularLocation>
        <location evidence="5">Endoplasmic reticulum membrane</location>
        <topology evidence="5">Multi-pass membrane protein</topology>
    </subcellularLocation>
    <subcellularLocation>
        <location evidence="1">Membrane</location>
        <topology evidence="1">Multi-pass membrane protein</topology>
    </subcellularLocation>
</comment>
<evidence type="ECO:0000313" key="9">
    <source>
        <dbReference type="EMBL" id="ORZ41535.1"/>
    </source>
</evidence>
<dbReference type="Pfam" id="PF05529">
    <property type="entry name" value="Bap31"/>
    <property type="match status" value="1"/>
</dbReference>
<dbReference type="InterPro" id="IPR008417">
    <property type="entry name" value="BAP29/BAP31"/>
</dbReference>
<keyword evidence="9" id="KW-0675">Receptor</keyword>
<comment type="caution">
    <text evidence="5">Lacks conserved residue(s) required for the propagation of feature annotation.</text>
</comment>
<feature type="domain" description="BAP29/BAP31 transmembrane" evidence="8">
    <location>
        <begin position="2"/>
        <end position="116"/>
    </location>
</feature>
<gene>
    <name evidence="9" type="ORF">BCR44DRAFT_39172</name>
</gene>
<feature type="compositionally biased region" description="Basic and acidic residues" evidence="7">
    <location>
        <begin position="207"/>
        <end position="228"/>
    </location>
</feature>
<evidence type="ECO:0000313" key="10">
    <source>
        <dbReference type="Proteomes" id="UP000193411"/>
    </source>
</evidence>
<dbReference type="GO" id="GO:0006888">
    <property type="term" value="P:endoplasmic reticulum to Golgi vesicle-mediated transport"/>
    <property type="evidence" value="ECO:0007669"/>
    <property type="project" value="UniProtKB-UniRule"/>
</dbReference>
<keyword evidence="5" id="KW-0813">Transport</keyword>
<dbReference type="InterPro" id="IPR040463">
    <property type="entry name" value="BAP29/BAP31_N"/>
</dbReference>
<dbReference type="PANTHER" id="PTHR12701:SF20">
    <property type="entry name" value="ENDOPLASMIC RETICULUM TRANSMEMBRANE PROTEIN"/>
    <property type="match status" value="1"/>
</dbReference>
<evidence type="ECO:0000256" key="5">
    <source>
        <dbReference type="RuleBase" id="RU367026"/>
    </source>
</evidence>
<dbReference type="AlphaFoldDB" id="A0A1Y2I3U0"/>
<keyword evidence="3 5" id="KW-1133">Transmembrane helix</keyword>
<dbReference type="STRING" id="765915.A0A1Y2I3U0"/>
<evidence type="ECO:0000256" key="7">
    <source>
        <dbReference type="SAM" id="MobiDB-lite"/>
    </source>
</evidence>
<reference evidence="9 10" key="1">
    <citation type="submission" date="2016-07" db="EMBL/GenBank/DDBJ databases">
        <title>Pervasive Adenine N6-methylation of Active Genes in Fungi.</title>
        <authorList>
            <consortium name="DOE Joint Genome Institute"/>
            <person name="Mondo S.J."/>
            <person name="Dannebaum R.O."/>
            <person name="Kuo R.C."/>
            <person name="Labutti K."/>
            <person name="Haridas S."/>
            <person name="Kuo A."/>
            <person name="Salamov A."/>
            <person name="Ahrendt S.R."/>
            <person name="Lipzen A."/>
            <person name="Sullivan W."/>
            <person name="Andreopoulos W.B."/>
            <person name="Clum A."/>
            <person name="Lindquist E."/>
            <person name="Daum C."/>
            <person name="Ramamoorthy G.K."/>
            <person name="Gryganskyi A."/>
            <person name="Culley D."/>
            <person name="Magnuson J.K."/>
            <person name="James T.Y."/>
            <person name="O'Malley M.A."/>
            <person name="Stajich J.E."/>
            <person name="Spatafora J.W."/>
            <person name="Visel A."/>
            <person name="Grigoriev I.V."/>
        </authorList>
    </citation>
    <scope>NUCLEOTIDE SEQUENCE [LARGE SCALE GENOMIC DNA]</scope>
    <source>
        <strain evidence="9 10">PL171</strain>
    </source>
</reference>
<dbReference type="GO" id="GO:0005789">
    <property type="term" value="C:endoplasmic reticulum membrane"/>
    <property type="evidence" value="ECO:0007669"/>
    <property type="project" value="UniProtKB-SubCell"/>
</dbReference>
<keyword evidence="4 5" id="KW-0472">Membrane</keyword>
<comment type="similarity">
    <text evidence="5">Belongs to the BCAP29/BCAP31 family.</text>
</comment>
<dbReference type="Proteomes" id="UP000193411">
    <property type="component" value="Unassembled WGS sequence"/>
</dbReference>
<dbReference type="GO" id="GO:0070973">
    <property type="term" value="P:protein localization to endoplasmic reticulum exit site"/>
    <property type="evidence" value="ECO:0007669"/>
    <property type="project" value="UniProtKB-UniRule"/>
</dbReference>
<keyword evidence="2 5" id="KW-0812">Transmembrane</keyword>
<feature type="transmembrane region" description="Helical" evidence="5">
    <location>
        <begin position="86"/>
        <end position="103"/>
    </location>
</feature>
<evidence type="ECO:0000256" key="1">
    <source>
        <dbReference type="ARBA" id="ARBA00004141"/>
    </source>
</evidence>
<comment type="caution">
    <text evidence="9">The sequence shown here is derived from an EMBL/GenBank/DDBJ whole genome shotgun (WGS) entry which is preliminary data.</text>
</comment>
<feature type="transmembrane region" description="Helical" evidence="5">
    <location>
        <begin position="22"/>
        <end position="38"/>
    </location>
</feature>
<evidence type="ECO:0000256" key="6">
    <source>
        <dbReference type="SAM" id="Coils"/>
    </source>
</evidence>
<keyword evidence="6" id="KW-0175">Coiled coil</keyword>
<feature type="region of interest" description="Disordered" evidence="7">
    <location>
        <begin position="203"/>
        <end position="228"/>
    </location>
</feature>
<dbReference type="OrthoDB" id="435607at2759"/>
<name>A0A1Y2I3U0_9FUNG</name>
<dbReference type="EMBL" id="MCFL01000001">
    <property type="protein sequence ID" value="ORZ41535.1"/>
    <property type="molecule type" value="Genomic_DNA"/>
</dbReference>
<comment type="function">
    <text evidence="5">May play a role in anterograde transport of membrane proteins from the endoplasmic reticulum to the Golgi.</text>
</comment>
<organism evidence="9 10">
    <name type="scientific">Catenaria anguillulae PL171</name>
    <dbReference type="NCBI Taxonomy" id="765915"/>
    <lineage>
        <taxon>Eukaryota</taxon>
        <taxon>Fungi</taxon>
        <taxon>Fungi incertae sedis</taxon>
        <taxon>Blastocladiomycota</taxon>
        <taxon>Blastocladiomycetes</taxon>
        <taxon>Blastocladiales</taxon>
        <taxon>Catenariaceae</taxon>
        <taxon>Catenaria</taxon>
    </lineage>
</organism>
<accession>A0A1Y2I3U0</accession>
<dbReference type="GO" id="GO:0006886">
    <property type="term" value="P:intracellular protein transport"/>
    <property type="evidence" value="ECO:0007669"/>
    <property type="project" value="UniProtKB-UniRule"/>
</dbReference>
<protein>
    <recommendedName>
        <fullName evidence="5">Endoplasmic reticulum transmembrane protein</fullName>
    </recommendedName>
</protein>
<evidence type="ECO:0000259" key="8">
    <source>
        <dbReference type="Pfam" id="PF05529"/>
    </source>
</evidence>
<evidence type="ECO:0000256" key="2">
    <source>
        <dbReference type="ARBA" id="ARBA00022692"/>
    </source>
</evidence>
<dbReference type="PANTHER" id="PTHR12701">
    <property type="entry name" value="BCR-ASSOCIATED PROTEIN, BAP"/>
    <property type="match status" value="1"/>
</dbReference>
<proteinExistence type="inferred from homology"/>
<evidence type="ECO:0000256" key="3">
    <source>
        <dbReference type="ARBA" id="ARBA00022989"/>
    </source>
</evidence>
<keyword evidence="5" id="KW-0931">ER-Golgi transport</keyword>
<feature type="coiled-coil region" evidence="6">
    <location>
        <begin position="130"/>
        <end position="195"/>
    </location>
</feature>
<evidence type="ECO:0000256" key="4">
    <source>
        <dbReference type="ARBA" id="ARBA00023136"/>
    </source>
</evidence>
<keyword evidence="5" id="KW-0256">Endoplasmic reticulum</keyword>
<keyword evidence="5" id="KW-0653">Protein transport</keyword>
<sequence>MPLVIRKHVVKFVSTSWLFEQLFYYLRWSIIGVAVLFADSLQRSYSIQADIRAHKLAVQDGDHHHHLHADADAVLKSKLFYAQRNMYITGFTMLLAIVLNRVFNLQKEVMKYKERSSVVTKQAENNSKTLGDLMDDKTKAETEVKELKAKLAALEKAAKDAEVVKKQANSNYSQYMELSDKHNALEARVKRVAEEHGIPLDVMLGKGDAKDESSEAVRRRSAAGKKDE</sequence>